<sequence>MTSNSRLLSLHKPVNATPSSPLSAAQIAAGTYNFSASVANDGVDFDLSPYDSVEQYYAPMTMPYYWRVDLEKGYNIDWIGLSFLSVGGSDAANRYIVQGSTDGNYWYPLVDNTDNLC</sequence>
<dbReference type="Pfam" id="PF22633">
    <property type="entry name" value="F5_F8_type_C_2"/>
    <property type="match status" value="1"/>
</dbReference>
<dbReference type="OrthoDB" id="9970295at2759"/>
<accession>A0A1E3PYB7</accession>
<dbReference type="Proteomes" id="UP000094385">
    <property type="component" value="Unassembled WGS sequence"/>
</dbReference>
<dbReference type="InterPro" id="IPR008979">
    <property type="entry name" value="Galactose-bd-like_sf"/>
</dbReference>
<protein>
    <recommendedName>
        <fullName evidence="3">F5/8 type C domain-containing protein</fullName>
    </recommendedName>
</protein>
<dbReference type="SUPFAM" id="SSF49785">
    <property type="entry name" value="Galactose-binding domain-like"/>
    <property type="match status" value="1"/>
</dbReference>
<reference evidence="1 2" key="1">
    <citation type="journal article" date="2016" name="Proc. Natl. Acad. Sci. U.S.A.">
        <title>Comparative genomics of biotechnologically important yeasts.</title>
        <authorList>
            <person name="Riley R."/>
            <person name="Haridas S."/>
            <person name="Wolfe K.H."/>
            <person name="Lopes M.R."/>
            <person name="Hittinger C.T."/>
            <person name="Goeker M."/>
            <person name="Salamov A.A."/>
            <person name="Wisecaver J.H."/>
            <person name="Long T.M."/>
            <person name="Calvey C.H."/>
            <person name="Aerts A.L."/>
            <person name="Barry K.W."/>
            <person name="Choi C."/>
            <person name="Clum A."/>
            <person name="Coughlan A.Y."/>
            <person name="Deshpande S."/>
            <person name="Douglass A.P."/>
            <person name="Hanson S.J."/>
            <person name="Klenk H.-P."/>
            <person name="LaButti K.M."/>
            <person name="Lapidus A."/>
            <person name="Lindquist E.A."/>
            <person name="Lipzen A.M."/>
            <person name="Meier-Kolthoff J.P."/>
            <person name="Ohm R.A."/>
            <person name="Otillar R.P."/>
            <person name="Pangilinan J.L."/>
            <person name="Peng Y."/>
            <person name="Rokas A."/>
            <person name="Rosa C.A."/>
            <person name="Scheuner C."/>
            <person name="Sibirny A.A."/>
            <person name="Slot J.C."/>
            <person name="Stielow J.B."/>
            <person name="Sun H."/>
            <person name="Kurtzman C.P."/>
            <person name="Blackwell M."/>
            <person name="Grigoriev I.V."/>
            <person name="Jeffries T.W."/>
        </authorList>
    </citation>
    <scope>NUCLEOTIDE SEQUENCE [LARGE SCALE GENOMIC DNA]</scope>
    <source>
        <strain evidence="1 2">NRRL Y-11557</strain>
    </source>
</reference>
<name>A0A1E3PYB7_LIPST</name>
<dbReference type="AlphaFoldDB" id="A0A1E3PYB7"/>
<evidence type="ECO:0000313" key="1">
    <source>
        <dbReference type="EMBL" id="ODQ70278.1"/>
    </source>
</evidence>
<organism evidence="1 2">
    <name type="scientific">Lipomyces starkeyi NRRL Y-11557</name>
    <dbReference type="NCBI Taxonomy" id="675824"/>
    <lineage>
        <taxon>Eukaryota</taxon>
        <taxon>Fungi</taxon>
        <taxon>Dikarya</taxon>
        <taxon>Ascomycota</taxon>
        <taxon>Saccharomycotina</taxon>
        <taxon>Lipomycetes</taxon>
        <taxon>Lipomycetales</taxon>
        <taxon>Lipomycetaceae</taxon>
        <taxon>Lipomyces</taxon>
    </lineage>
</organism>
<gene>
    <name evidence="1" type="ORF">LIPSTDRAFT_5747</name>
</gene>
<evidence type="ECO:0000313" key="2">
    <source>
        <dbReference type="Proteomes" id="UP000094385"/>
    </source>
</evidence>
<keyword evidence="2" id="KW-1185">Reference proteome</keyword>
<dbReference type="Gene3D" id="2.60.120.260">
    <property type="entry name" value="Galactose-binding domain-like"/>
    <property type="match status" value="1"/>
</dbReference>
<dbReference type="EMBL" id="KV454300">
    <property type="protein sequence ID" value="ODQ70278.1"/>
    <property type="molecule type" value="Genomic_DNA"/>
</dbReference>
<proteinExistence type="predicted"/>
<evidence type="ECO:0008006" key="3">
    <source>
        <dbReference type="Google" id="ProtNLM"/>
    </source>
</evidence>
<dbReference type="STRING" id="675824.A0A1E3PYB7"/>